<evidence type="ECO:0008006" key="11">
    <source>
        <dbReference type="Google" id="ProtNLM"/>
    </source>
</evidence>
<evidence type="ECO:0000313" key="10">
    <source>
        <dbReference type="Proteomes" id="UP001168821"/>
    </source>
</evidence>
<dbReference type="FunFam" id="3.40.50.10890:FF:000001">
    <property type="entry name" value="Cleavage and polyadenylation specificity factor subunit 3"/>
    <property type="match status" value="1"/>
</dbReference>
<dbReference type="Gene3D" id="3.40.50.10890">
    <property type="match status" value="1"/>
</dbReference>
<keyword evidence="10" id="KW-1185">Reference proteome</keyword>
<evidence type="ECO:0000256" key="4">
    <source>
        <dbReference type="ARBA" id="ARBA00022801"/>
    </source>
</evidence>
<dbReference type="Pfam" id="PF11718">
    <property type="entry name" value="CPSF73-100_C"/>
    <property type="match status" value="1"/>
</dbReference>
<proteinExistence type="predicted"/>
<evidence type="ECO:0000259" key="8">
    <source>
        <dbReference type="SMART" id="SM01098"/>
    </source>
</evidence>
<dbReference type="Pfam" id="PF10996">
    <property type="entry name" value="Beta-Casp"/>
    <property type="match status" value="1"/>
</dbReference>
<dbReference type="SMART" id="SM01027">
    <property type="entry name" value="Beta-Casp"/>
    <property type="match status" value="1"/>
</dbReference>
<keyword evidence="4" id="KW-0378">Hydrolase</keyword>
<dbReference type="GO" id="GO:0006398">
    <property type="term" value="P:mRNA 3'-end processing by stem-loop binding and cleavage"/>
    <property type="evidence" value="ECO:0007669"/>
    <property type="project" value="TreeGrafter"/>
</dbReference>
<reference evidence="9" key="1">
    <citation type="journal article" date="2023" name="G3 (Bethesda)">
        <title>Whole genome assemblies of Zophobas morio and Tenebrio molitor.</title>
        <authorList>
            <person name="Kaur S."/>
            <person name="Stinson S.A."/>
            <person name="diCenzo G.C."/>
        </authorList>
    </citation>
    <scope>NUCLEOTIDE SEQUENCE</scope>
    <source>
        <strain evidence="9">QUZm001</strain>
    </source>
</reference>
<evidence type="ECO:0000256" key="3">
    <source>
        <dbReference type="ARBA" id="ARBA00022722"/>
    </source>
</evidence>
<dbReference type="InterPro" id="IPR021718">
    <property type="entry name" value="CPSF73-100_C"/>
</dbReference>
<accession>A0AA38HJ88</accession>
<dbReference type="PANTHER" id="PTHR11203">
    <property type="entry name" value="CLEAVAGE AND POLYADENYLATION SPECIFICITY FACTOR FAMILY MEMBER"/>
    <property type="match status" value="1"/>
</dbReference>
<protein>
    <recommendedName>
        <fullName evidence="11">Cleavage and polyadenylation specificity factor subunit 3</fullName>
    </recommendedName>
</protein>
<dbReference type="InterPro" id="IPR022712">
    <property type="entry name" value="Beta_Casp"/>
</dbReference>
<dbReference type="AlphaFoldDB" id="A0AA38HJ88"/>
<dbReference type="PANTHER" id="PTHR11203:SF11">
    <property type="entry name" value="CLEAVAGE AND POLYADENYLATION SPECIFICITY FACTOR SUBUNIT 3"/>
    <property type="match status" value="1"/>
</dbReference>
<name>A0AA38HJ88_9CUCU</name>
<evidence type="ECO:0000313" key="9">
    <source>
        <dbReference type="EMBL" id="KAJ3616743.1"/>
    </source>
</evidence>
<feature type="domain" description="Pre-mRNA 3'-end-processing endonuclease polyadenylation factor C-term" evidence="8">
    <location>
        <begin position="511"/>
        <end position="762"/>
    </location>
</feature>
<dbReference type="InterPro" id="IPR050698">
    <property type="entry name" value="MBL"/>
</dbReference>
<evidence type="ECO:0000256" key="2">
    <source>
        <dbReference type="ARBA" id="ARBA00022664"/>
    </source>
</evidence>
<dbReference type="InterPro" id="IPR011108">
    <property type="entry name" value="RMMBL"/>
</dbReference>
<comment type="subcellular location">
    <subcellularLocation>
        <location evidence="1">Nucleus</location>
    </subcellularLocation>
</comment>
<dbReference type="GO" id="GO:0005847">
    <property type="term" value="C:mRNA cleavage and polyadenylation specificity factor complex"/>
    <property type="evidence" value="ECO:0007669"/>
    <property type="project" value="TreeGrafter"/>
</dbReference>
<dbReference type="SMART" id="SM01098">
    <property type="entry name" value="CPSF73-100_C"/>
    <property type="match status" value="1"/>
</dbReference>
<dbReference type="CDD" id="cd16292">
    <property type="entry name" value="CPSF3-like_MBL-fold"/>
    <property type="match status" value="1"/>
</dbReference>
<evidence type="ECO:0000256" key="1">
    <source>
        <dbReference type="ARBA" id="ARBA00004123"/>
    </source>
</evidence>
<dbReference type="Proteomes" id="UP001168821">
    <property type="component" value="Unassembled WGS sequence"/>
</dbReference>
<evidence type="ECO:0000259" key="7">
    <source>
        <dbReference type="SMART" id="SM01027"/>
    </source>
</evidence>
<dbReference type="GO" id="GO:0004521">
    <property type="term" value="F:RNA endonuclease activity"/>
    <property type="evidence" value="ECO:0007669"/>
    <property type="project" value="TreeGrafter"/>
</dbReference>
<gene>
    <name evidence="9" type="ORF">Zmor_009056</name>
</gene>
<dbReference type="GO" id="GO:0004534">
    <property type="term" value="F:5'-3' RNA exonuclease activity"/>
    <property type="evidence" value="ECO:0007669"/>
    <property type="project" value="TreeGrafter"/>
</dbReference>
<dbReference type="EMBL" id="JALNTZ010002919">
    <property type="protein sequence ID" value="KAJ3616743.1"/>
    <property type="molecule type" value="Genomic_DNA"/>
</dbReference>
<dbReference type="InterPro" id="IPR036866">
    <property type="entry name" value="RibonucZ/Hydroxyglut_hydro"/>
</dbReference>
<organism evidence="9 10">
    <name type="scientific">Zophobas morio</name>
    <dbReference type="NCBI Taxonomy" id="2755281"/>
    <lineage>
        <taxon>Eukaryota</taxon>
        <taxon>Metazoa</taxon>
        <taxon>Ecdysozoa</taxon>
        <taxon>Arthropoda</taxon>
        <taxon>Hexapoda</taxon>
        <taxon>Insecta</taxon>
        <taxon>Pterygota</taxon>
        <taxon>Neoptera</taxon>
        <taxon>Endopterygota</taxon>
        <taxon>Coleoptera</taxon>
        <taxon>Polyphaga</taxon>
        <taxon>Cucujiformia</taxon>
        <taxon>Tenebrionidae</taxon>
        <taxon>Zophobas</taxon>
    </lineage>
</organism>
<comment type="caution">
    <text evidence="9">The sequence shown here is derived from an EMBL/GenBank/DDBJ whole genome shotgun (WGS) entry which is preliminary data.</text>
</comment>
<sequence>MTTKRRQATVNRDYTPSNTDDLMIIKPLGAGQEVGRSCHILSYKKKTIMLDCGIHPGLTGFAALPFFDACDPAEIDLLLISHFHLDHIASLPYFMEKTNFKGRVFMTHPTKAIFKSLLSDFVKLSKISTEDMLFDEHDLDNCMERIETMNFHQQIEVNGIKFIPFNAGHVLGAALLEIEIAGVRILYTGDYSREDDRHLMAAEIPPCRPDVLIIESTYGTEVHEPSEEREHRFTSTVDEIVSRGGRCLIPVLALGRAQELLLIIDEYWEVNPRLQSIPIYYASSLANQCMSVYQTYIHMMNRRIQEQFSVSEENPFYFKHIKSLKSLQHFNDSGPAVFFASPGMLQSGTSRKLFDRWCSNPKNGCVICGYCVEGTLAKKLIQVGNVTEITTFEEGMKKPLKMSITEISFSAHADYVQTSTFIEALLPPHIVLVHGEASMMAKLRAALEKTYGDREDVSTTIYTPRNTEAVELYFRGEKKVKVVFLVVPATTNKTLLLLKVLGTLAQFEPSNDTNVSGILVKKKFNYLLLDSEDLAEYAGLPVTTITQRQVVEYHFPFSVLKIYLAAMFTDLKFNIVSDDARESIQVFDAVTIIKESESMLALEWPANTVNDMIADAVVASIIQIELNPSTAKSTELIFSLNHYICTSSKFLVIGSSCSHTHRAVPSKTQAPLLHSTCVVESDDARRDKERLRRSLLLLLESQYECVSVGKKEGTAADVIHVDTGTAKAVVFLETLDVECDDQNLARLIKNLCTNVVTSVNLL</sequence>
<feature type="domain" description="Beta-Casp" evidence="7">
    <location>
        <begin position="257"/>
        <end position="380"/>
    </location>
</feature>
<evidence type="ECO:0000259" key="6">
    <source>
        <dbReference type="SMART" id="SM00849"/>
    </source>
</evidence>
<dbReference type="SMART" id="SM00849">
    <property type="entry name" value="Lactamase_B"/>
    <property type="match status" value="1"/>
</dbReference>
<evidence type="ECO:0000256" key="5">
    <source>
        <dbReference type="ARBA" id="ARBA00023242"/>
    </source>
</evidence>
<keyword evidence="2" id="KW-0507">mRNA processing</keyword>
<feature type="domain" description="Metallo-beta-lactamase" evidence="6">
    <location>
        <begin position="35"/>
        <end position="245"/>
    </location>
</feature>
<keyword evidence="5" id="KW-0539">Nucleus</keyword>
<dbReference type="Pfam" id="PF16661">
    <property type="entry name" value="Lactamase_B_6"/>
    <property type="match status" value="1"/>
</dbReference>
<dbReference type="Pfam" id="PF07521">
    <property type="entry name" value="RMMBL"/>
    <property type="match status" value="1"/>
</dbReference>
<dbReference type="SUPFAM" id="SSF56281">
    <property type="entry name" value="Metallo-hydrolase/oxidoreductase"/>
    <property type="match status" value="1"/>
</dbReference>
<dbReference type="Gene3D" id="3.60.15.10">
    <property type="entry name" value="Ribonuclease Z/Hydroxyacylglutathione hydrolase-like"/>
    <property type="match status" value="1"/>
</dbReference>
<dbReference type="InterPro" id="IPR001279">
    <property type="entry name" value="Metallo-B-lactamas"/>
</dbReference>
<dbReference type="GO" id="GO:0003723">
    <property type="term" value="F:RNA binding"/>
    <property type="evidence" value="ECO:0007669"/>
    <property type="project" value="TreeGrafter"/>
</dbReference>
<keyword evidence="3" id="KW-0540">Nuclease</keyword>